<name>A0A8J2KSS1_9HEXA</name>
<dbReference type="OrthoDB" id="6599971at2759"/>
<keyword evidence="2" id="KW-1185">Reference proteome</keyword>
<proteinExistence type="predicted"/>
<gene>
    <name evidence="1" type="ORF">AFUS01_LOCUS19315</name>
</gene>
<reference evidence="1" key="1">
    <citation type="submission" date="2021-06" db="EMBL/GenBank/DDBJ databases">
        <authorList>
            <person name="Hodson N. C."/>
            <person name="Mongue J. A."/>
            <person name="Jaron S. K."/>
        </authorList>
    </citation>
    <scope>NUCLEOTIDE SEQUENCE</scope>
</reference>
<sequence>MLTVLVISITLRVGPRIYNIDDAMGVSFNWVYFTSKCSNCFSLNFGATTMPKIAISDSQLKTLNSSRKRNLNITDWSDNKAKHNRQSGLPYEGRNGQRHSAISTPLAERICGKRCRFDGCWLLPARKLELWEDFWKEQVDNYNRQQSILSSLMDLAGDSDEVAAFNKDNYNWKYFLKNSDGRKVQCCYRTFLEIFKVTRSRIENLQKR</sequence>
<dbReference type="Proteomes" id="UP000708208">
    <property type="component" value="Unassembled WGS sequence"/>
</dbReference>
<protein>
    <submittedName>
        <fullName evidence="1">Uncharacterized protein</fullName>
    </submittedName>
</protein>
<evidence type="ECO:0000313" key="2">
    <source>
        <dbReference type="Proteomes" id="UP000708208"/>
    </source>
</evidence>
<comment type="caution">
    <text evidence="1">The sequence shown here is derived from an EMBL/GenBank/DDBJ whole genome shotgun (WGS) entry which is preliminary data.</text>
</comment>
<accession>A0A8J2KSS1</accession>
<dbReference type="EMBL" id="CAJVCH010198451">
    <property type="protein sequence ID" value="CAG7730691.1"/>
    <property type="molecule type" value="Genomic_DNA"/>
</dbReference>
<evidence type="ECO:0000313" key="1">
    <source>
        <dbReference type="EMBL" id="CAG7730691.1"/>
    </source>
</evidence>
<feature type="non-terminal residue" evidence="1">
    <location>
        <position position="1"/>
    </location>
</feature>
<dbReference type="AlphaFoldDB" id="A0A8J2KSS1"/>
<organism evidence="1 2">
    <name type="scientific">Allacma fusca</name>
    <dbReference type="NCBI Taxonomy" id="39272"/>
    <lineage>
        <taxon>Eukaryota</taxon>
        <taxon>Metazoa</taxon>
        <taxon>Ecdysozoa</taxon>
        <taxon>Arthropoda</taxon>
        <taxon>Hexapoda</taxon>
        <taxon>Collembola</taxon>
        <taxon>Symphypleona</taxon>
        <taxon>Sminthuridae</taxon>
        <taxon>Allacma</taxon>
    </lineage>
</organism>